<reference evidence="1" key="2">
    <citation type="submission" date="2016-09" db="EMBL/GenBank/DDBJ databases">
        <authorList>
            <person name="Capua I."/>
            <person name="De Benedictis P."/>
            <person name="Joannis T."/>
            <person name="Lombin L.H."/>
            <person name="Cattoli G."/>
        </authorList>
    </citation>
    <scope>NUCLEOTIDE SEQUENCE</scope>
</reference>
<dbReference type="Gene3D" id="3.30.420.10">
    <property type="entry name" value="Ribonuclease H-like superfamily/Ribonuclease H"/>
    <property type="match status" value="1"/>
</dbReference>
<dbReference type="Pfam" id="PF13565">
    <property type="entry name" value="HTH_32"/>
    <property type="match status" value="1"/>
</dbReference>
<dbReference type="EMBL" id="KX930999">
    <property type="protein sequence ID" value="APL98292.1"/>
    <property type="molecule type" value="Genomic_DNA"/>
</dbReference>
<dbReference type="Gene3D" id="1.10.10.1450">
    <property type="match status" value="1"/>
</dbReference>
<dbReference type="InterPro" id="IPR052709">
    <property type="entry name" value="Transposase-MT_Hybrid"/>
</dbReference>
<accession>A0A1L5BY09</accession>
<reference evidence="1" key="1">
    <citation type="journal article" date="2014" name="BMC Genomics">
        <title>The draft genome of the pest tephritid fruit fly Bactrocera tryoni: resources for the genomic analysis of hybridising species.</title>
        <authorList>
            <person name="Gilchrist A.S."/>
            <person name="Shearman D.C."/>
            <person name="Frommer M."/>
            <person name="Raphael K.A."/>
            <person name="Deshpande N.P."/>
            <person name="Wilkins M.R."/>
            <person name="Sherwin W.B."/>
            <person name="Sved J.A."/>
        </authorList>
    </citation>
    <scope>NUCLEOTIDE SEQUENCE</scope>
</reference>
<sequence>MSKFVEQRICIKFCLRNQFSAADTLRMVQKAFGDEAMSKKNVYKWYSEFQAGRERVEDEERPGRPSTSTDEAHVQQIKDLVLKNRRLTIRDLADEVGISKGSANTILKDVLGLKRVKSRLVPKTLNFLEKRRRVEVCETMLSDYQGVMKRIITGDETWIYAYDPETTDQSSEYRAKREPRPKKSRQSRSKIKVMLTVFFDYRGVVHYEFLPTGQTVNKEYYLNVMRRLRNAIRLKRPELWKDNSWFLHHDNAPSHTALVIRDHFAKNSTHIVPQPPYSPDLAPCDFWLFTKLKRPLRGHRFYTIEEIQAAAKTELKAIPESDYNQCFEDWKIRWHKCIASGGDYFEGDEIDLEE</sequence>
<dbReference type="PANTHER" id="PTHR46060:SF1">
    <property type="entry name" value="MARINER MOS1 TRANSPOSASE-LIKE PROTEIN"/>
    <property type="match status" value="1"/>
</dbReference>
<dbReference type="PANTHER" id="PTHR46060">
    <property type="entry name" value="MARINER MOS1 TRANSPOSASE-LIKE PROTEIN"/>
    <property type="match status" value="1"/>
</dbReference>
<evidence type="ECO:0000313" key="1">
    <source>
        <dbReference type="EMBL" id="APL98292.1"/>
    </source>
</evidence>
<dbReference type="AlphaFoldDB" id="A0A1L5BY09"/>
<proteinExistence type="predicted"/>
<dbReference type="InterPro" id="IPR001888">
    <property type="entry name" value="Transposase_1"/>
</dbReference>
<organism evidence="1">
    <name type="scientific">Bactrocera tryoni</name>
    <name type="common">Queensland fruit fly</name>
    <name type="synonym">Tephritis tryoni</name>
    <dbReference type="NCBI Taxonomy" id="59916"/>
    <lineage>
        <taxon>Eukaryota</taxon>
        <taxon>Metazoa</taxon>
        <taxon>Ecdysozoa</taxon>
        <taxon>Arthropoda</taxon>
        <taxon>Hexapoda</taxon>
        <taxon>Insecta</taxon>
        <taxon>Pterygota</taxon>
        <taxon>Neoptera</taxon>
        <taxon>Endopterygota</taxon>
        <taxon>Diptera</taxon>
        <taxon>Brachycera</taxon>
        <taxon>Muscomorpha</taxon>
        <taxon>Tephritoidea</taxon>
        <taxon>Tephritidae</taxon>
        <taxon>Bactrocera</taxon>
        <taxon>Bactrocera</taxon>
    </lineage>
</organism>
<dbReference type="OrthoDB" id="6118231at2759"/>
<dbReference type="Pfam" id="PF01359">
    <property type="entry name" value="Transposase_1"/>
    <property type="match status" value="1"/>
</dbReference>
<dbReference type="GO" id="GO:0003676">
    <property type="term" value="F:nucleic acid binding"/>
    <property type="evidence" value="ECO:0007669"/>
    <property type="project" value="InterPro"/>
</dbReference>
<protein>
    <submittedName>
        <fullName evidence="1">Putative DD34D transposase</fullName>
    </submittedName>
</protein>
<name>A0A1L5BY09_BACRY</name>
<dbReference type="InterPro" id="IPR036397">
    <property type="entry name" value="RNaseH_sf"/>
</dbReference>